<reference evidence="15 16" key="1">
    <citation type="submission" date="2019-03" db="EMBL/GenBank/DDBJ databases">
        <title>Metabolic potential of uncultured bacteria and archaea associated with petroleum seepage in deep-sea sediments.</title>
        <authorList>
            <person name="Dong X."/>
            <person name="Hubert C."/>
        </authorList>
    </citation>
    <scope>NUCLEOTIDE SEQUENCE [LARGE SCALE GENOMIC DNA]</scope>
    <source>
        <strain evidence="15">E44_bin92</strain>
    </source>
</reference>
<keyword evidence="14" id="KW-0133">Cell shape</keyword>
<evidence type="ECO:0000256" key="2">
    <source>
        <dbReference type="ARBA" id="ARBA00010621"/>
    </source>
</evidence>
<keyword evidence="7 14" id="KW-0378">Hydrolase</keyword>
<evidence type="ECO:0000313" key="16">
    <source>
        <dbReference type="Proteomes" id="UP000320781"/>
    </source>
</evidence>
<dbReference type="GO" id="GO:0008360">
    <property type="term" value="P:regulation of cell shape"/>
    <property type="evidence" value="ECO:0007669"/>
    <property type="project" value="UniProtKB-KW"/>
</dbReference>
<comment type="catalytic activity">
    <reaction evidence="13 14">
        <text>di-trans,octa-cis-undecaprenyl diphosphate + H2O = di-trans,octa-cis-undecaprenyl phosphate + phosphate + H(+)</text>
        <dbReference type="Rhea" id="RHEA:28094"/>
        <dbReference type="ChEBI" id="CHEBI:15377"/>
        <dbReference type="ChEBI" id="CHEBI:15378"/>
        <dbReference type="ChEBI" id="CHEBI:43474"/>
        <dbReference type="ChEBI" id="CHEBI:58405"/>
        <dbReference type="ChEBI" id="CHEBI:60392"/>
        <dbReference type="EC" id="3.6.1.27"/>
    </reaction>
</comment>
<feature type="transmembrane region" description="Helical" evidence="14">
    <location>
        <begin position="86"/>
        <end position="105"/>
    </location>
</feature>
<sequence length="268" mass="29113">MTLVQGTILGLLQGLTEFLPVSSSGHLVIVQHYLGLKHPLLLFNIVLHTATLAAVLFYFRQDIIGIVVSLARFTQKEPQQILQRKLFYLILLGSVPIALVGGLFRGIVENLFANVPLASFLLLVTGGLLWASERVKRSNKGIEKVGIVDTLLIGVMQAAAILPGISRSGATISAGLFRGVSKEFAFRYSFLLSIPAILGALFIETKRAVLEQSLPGEPLPWLAGAIAAFLVGLFSLVLLKKALLGRRLSWFSYYCWALGGVSLLFVLI</sequence>
<dbReference type="GO" id="GO:0071555">
    <property type="term" value="P:cell wall organization"/>
    <property type="evidence" value="ECO:0007669"/>
    <property type="project" value="UniProtKB-KW"/>
</dbReference>
<comment type="function">
    <text evidence="14">Catalyzes the dephosphorylation of undecaprenyl diphosphate (UPP). Confers resistance to bacitracin.</text>
</comment>
<keyword evidence="14" id="KW-0573">Peptidoglycan synthesis</keyword>
<evidence type="ECO:0000256" key="9">
    <source>
        <dbReference type="ARBA" id="ARBA00023136"/>
    </source>
</evidence>
<dbReference type="GO" id="GO:0009252">
    <property type="term" value="P:peptidoglycan biosynthetic process"/>
    <property type="evidence" value="ECO:0007669"/>
    <property type="project" value="UniProtKB-KW"/>
</dbReference>
<feature type="transmembrane region" description="Helical" evidence="14">
    <location>
        <begin position="185"/>
        <end position="203"/>
    </location>
</feature>
<feature type="transmembrane region" description="Helical" evidence="14">
    <location>
        <begin position="219"/>
        <end position="239"/>
    </location>
</feature>
<dbReference type="EMBL" id="SOKU01000343">
    <property type="protein sequence ID" value="TES84226.1"/>
    <property type="molecule type" value="Genomic_DNA"/>
</dbReference>
<dbReference type="Proteomes" id="UP000320781">
    <property type="component" value="Unassembled WGS sequence"/>
</dbReference>
<dbReference type="PANTHER" id="PTHR30622">
    <property type="entry name" value="UNDECAPRENYL-DIPHOSPHATASE"/>
    <property type="match status" value="1"/>
</dbReference>
<evidence type="ECO:0000256" key="6">
    <source>
        <dbReference type="ARBA" id="ARBA00022692"/>
    </source>
</evidence>
<comment type="similarity">
    <text evidence="2 14">Belongs to the UppP family.</text>
</comment>
<name>A0A523QFN8_UNCAE</name>
<keyword evidence="10 14" id="KW-0046">Antibiotic resistance</keyword>
<feature type="transmembrane region" description="Helical" evidence="14">
    <location>
        <begin position="40"/>
        <end position="59"/>
    </location>
</feature>
<comment type="miscellaneous">
    <text evidence="14">Bacitracin is thought to be involved in the inhibition of peptidoglycan synthesis by sequestering undecaprenyl diphosphate, thereby reducing the pool of lipid carrier available.</text>
</comment>
<dbReference type="GO" id="GO:0050380">
    <property type="term" value="F:undecaprenyl-diphosphatase activity"/>
    <property type="evidence" value="ECO:0007669"/>
    <property type="project" value="UniProtKB-UniRule"/>
</dbReference>
<dbReference type="HAMAP" id="MF_01006">
    <property type="entry name" value="Undec_diphosphatase"/>
    <property type="match status" value="1"/>
</dbReference>
<protein>
    <recommendedName>
        <fullName evidence="4 14">Undecaprenyl-diphosphatase</fullName>
        <ecNumber evidence="3 14">3.6.1.27</ecNumber>
    </recommendedName>
    <alternativeName>
        <fullName evidence="12 14">Bacitracin resistance protein</fullName>
    </alternativeName>
    <alternativeName>
        <fullName evidence="11 14">Undecaprenyl pyrophosphate phosphatase</fullName>
    </alternativeName>
</protein>
<comment type="caution">
    <text evidence="15">The sequence shown here is derived from an EMBL/GenBank/DDBJ whole genome shotgun (WGS) entry which is preliminary data.</text>
</comment>
<keyword evidence="5 14" id="KW-1003">Cell membrane</keyword>
<keyword evidence="9 14" id="KW-0472">Membrane</keyword>
<evidence type="ECO:0000313" key="15">
    <source>
        <dbReference type="EMBL" id="TES84226.1"/>
    </source>
</evidence>
<gene>
    <name evidence="14" type="primary">uppP</name>
    <name evidence="15" type="ORF">E3J95_07055</name>
</gene>
<dbReference type="GO" id="GO:0005886">
    <property type="term" value="C:plasma membrane"/>
    <property type="evidence" value="ECO:0007669"/>
    <property type="project" value="UniProtKB-SubCell"/>
</dbReference>
<feature type="transmembrane region" description="Helical" evidence="14">
    <location>
        <begin position="251"/>
        <end position="267"/>
    </location>
</feature>
<feature type="transmembrane region" description="Helical" evidence="14">
    <location>
        <begin position="111"/>
        <end position="131"/>
    </location>
</feature>
<dbReference type="EC" id="3.6.1.27" evidence="3 14"/>
<accession>A0A523QFN8</accession>
<evidence type="ECO:0000256" key="4">
    <source>
        <dbReference type="ARBA" id="ARBA00021581"/>
    </source>
</evidence>
<comment type="subcellular location">
    <subcellularLocation>
        <location evidence="1 14">Cell membrane</location>
        <topology evidence="1 14">Multi-pass membrane protein</topology>
    </subcellularLocation>
</comment>
<keyword evidence="14" id="KW-0961">Cell wall biogenesis/degradation</keyword>
<evidence type="ECO:0000256" key="14">
    <source>
        <dbReference type="HAMAP-Rule" id="MF_01006"/>
    </source>
</evidence>
<dbReference type="Pfam" id="PF02673">
    <property type="entry name" value="BacA"/>
    <property type="match status" value="1"/>
</dbReference>
<evidence type="ECO:0000256" key="3">
    <source>
        <dbReference type="ARBA" id="ARBA00012374"/>
    </source>
</evidence>
<evidence type="ECO:0000256" key="8">
    <source>
        <dbReference type="ARBA" id="ARBA00022989"/>
    </source>
</evidence>
<dbReference type="AlphaFoldDB" id="A0A523QFN8"/>
<evidence type="ECO:0000256" key="11">
    <source>
        <dbReference type="ARBA" id="ARBA00032707"/>
    </source>
</evidence>
<dbReference type="PANTHER" id="PTHR30622:SF2">
    <property type="entry name" value="UNDECAPRENYL-DIPHOSPHATASE"/>
    <property type="match status" value="1"/>
</dbReference>
<proteinExistence type="inferred from homology"/>
<evidence type="ECO:0000256" key="1">
    <source>
        <dbReference type="ARBA" id="ARBA00004651"/>
    </source>
</evidence>
<keyword evidence="6 14" id="KW-0812">Transmembrane</keyword>
<evidence type="ECO:0000256" key="10">
    <source>
        <dbReference type="ARBA" id="ARBA00023251"/>
    </source>
</evidence>
<dbReference type="GO" id="GO:0046677">
    <property type="term" value="P:response to antibiotic"/>
    <property type="evidence" value="ECO:0007669"/>
    <property type="project" value="UniProtKB-UniRule"/>
</dbReference>
<evidence type="ECO:0000256" key="5">
    <source>
        <dbReference type="ARBA" id="ARBA00022475"/>
    </source>
</evidence>
<evidence type="ECO:0000256" key="7">
    <source>
        <dbReference type="ARBA" id="ARBA00022801"/>
    </source>
</evidence>
<evidence type="ECO:0000256" key="13">
    <source>
        <dbReference type="ARBA" id="ARBA00047594"/>
    </source>
</evidence>
<dbReference type="InterPro" id="IPR003824">
    <property type="entry name" value="UppP"/>
</dbReference>
<evidence type="ECO:0000256" key="12">
    <source>
        <dbReference type="ARBA" id="ARBA00032932"/>
    </source>
</evidence>
<organism evidence="15 16">
    <name type="scientific">Aerophobetes bacterium</name>
    <dbReference type="NCBI Taxonomy" id="2030807"/>
    <lineage>
        <taxon>Bacteria</taxon>
        <taxon>Candidatus Aerophobota</taxon>
    </lineage>
</organism>
<keyword evidence="8 14" id="KW-1133">Transmembrane helix</keyword>